<organism evidence="2 3">
    <name type="scientific">Sorangium cellulosum</name>
    <name type="common">Polyangium cellulosum</name>
    <dbReference type="NCBI Taxonomy" id="56"/>
    <lineage>
        <taxon>Bacteria</taxon>
        <taxon>Pseudomonadati</taxon>
        <taxon>Myxococcota</taxon>
        <taxon>Polyangia</taxon>
        <taxon>Polyangiales</taxon>
        <taxon>Polyangiaceae</taxon>
        <taxon>Sorangium</taxon>
    </lineage>
</organism>
<proteinExistence type="predicted"/>
<feature type="transmembrane region" description="Helical" evidence="1">
    <location>
        <begin position="211"/>
        <end position="241"/>
    </location>
</feature>
<evidence type="ECO:0000313" key="3">
    <source>
        <dbReference type="Proteomes" id="UP000075515"/>
    </source>
</evidence>
<keyword evidence="1" id="KW-0472">Membrane</keyword>
<feature type="transmembrane region" description="Helical" evidence="1">
    <location>
        <begin position="96"/>
        <end position="117"/>
    </location>
</feature>
<dbReference type="Pfam" id="PF06166">
    <property type="entry name" value="DUF979"/>
    <property type="match status" value="1"/>
</dbReference>
<protein>
    <recommendedName>
        <fullName evidence="4">Permease</fullName>
    </recommendedName>
</protein>
<dbReference type="InterPro" id="IPR009323">
    <property type="entry name" value="DUF979"/>
</dbReference>
<feature type="transmembrane region" description="Helical" evidence="1">
    <location>
        <begin position="170"/>
        <end position="191"/>
    </location>
</feature>
<reference evidence="2 3" key="1">
    <citation type="submission" date="2014-02" db="EMBL/GenBank/DDBJ databases">
        <title>The small core and large imbalanced accessory genome model reveals a collaborative survival strategy of Sorangium cellulosum strains in nature.</title>
        <authorList>
            <person name="Han K."/>
            <person name="Peng R."/>
            <person name="Blom J."/>
            <person name="Li Y.-Z."/>
        </authorList>
    </citation>
    <scope>NUCLEOTIDE SEQUENCE [LARGE SCALE GENOMIC DNA]</scope>
    <source>
        <strain evidence="2 3">So0149</strain>
    </source>
</reference>
<evidence type="ECO:0000313" key="2">
    <source>
        <dbReference type="EMBL" id="KYF76347.1"/>
    </source>
</evidence>
<feature type="transmembrane region" description="Helical" evidence="1">
    <location>
        <begin position="36"/>
        <end position="52"/>
    </location>
</feature>
<feature type="transmembrane region" description="Helical" evidence="1">
    <location>
        <begin position="58"/>
        <end position="75"/>
    </location>
</feature>
<feature type="transmembrane region" description="Helical" evidence="1">
    <location>
        <begin position="6"/>
        <end position="24"/>
    </location>
</feature>
<gene>
    <name evidence="2" type="ORF">BE18_53415</name>
</gene>
<feature type="transmembrane region" description="Helical" evidence="1">
    <location>
        <begin position="253"/>
        <end position="276"/>
    </location>
</feature>
<evidence type="ECO:0000256" key="1">
    <source>
        <dbReference type="SAM" id="Phobius"/>
    </source>
</evidence>
<dbReference type="AlphaFoldDB" id="A0A150R7V9"/>
<keyword evidence="1" id="KW-0812">Transmembrane</keyword>
<feature type="transmembrane region" description="Helical" evidence="1">
    <location>
        <begin position="296"/>
        <end position="316"/>
    </location>
</feature>
<dbReference type="EMBL" id="JEMC01004039">
    <property type="protein sequence ID" value="KYF76347.1"/>
    <property type="molecule type" value="Genomic_DNA"/>
</dbReference>
<name>A0A150R7V9_SORCE</name>
<comment type="caution">
    <text evidence="2">The sequence shown here is derived from an EMBL/GenBank/DDBJ whole genome shotgun (WGS) entry which is preliminary data.</text>
</comment>
<evidence type="ECO:0008006" key="4">
    <source>
        <dbReference type="Google" id="ProtNLM"/>
    </source>
</evidence>
<feature type="transmembrane region" description="Helical" evidence="1">
    <location>
        <begin position="129"/>
        <end position="150"/>
    </location>
</feature>
<dbReference type="Proteomes" id="UP000075515">
    <property type="component" value="Unassembled WGS sequence"/>
</dbReference>
<accession>A0A150R7V9</accession>
<keyword evidence="1" id="KW-1133">Transmembrane helix</keyword>
<sequence length="318" mass="32492">MITLDVGYVAAGLFFAAASALSAVDRDNPKRWTNALFWGLLAASFLFGARLGDLANGVLAIALVLLAGVGGLGQGRPATTTPAERRASAERRGDCLFVPALIIPATALLGALVLRRVEIHGAPLLHPGQATLISLALGVVLALATSVAWLRPPLLAPLQEGRRLLDTVGWAAILPQMLAALGVVFAAAGVGDVVGGLAGSALPLGGRLAAVAAYTVGMAVFTVIMGNAFAAFPVMTAAVGLPLIVRRLGGDPAVVSAIGMLSGFCGTLMTPMAANFNIVPAALLELPDRDGVIKAQLPTALLLLVGNTLLMYLLAFRR</sequence>